<evidence type="ECO:0000256" key="2">
    <source>
        <dbReference type="ARBA" id="ARBA00022448"/>
    </source>
</evidence>
<reference evidence="9" key="1">
    <citation type="submission" date="2021-02" db="EMBL/GenBank/DDBJ databases">
        <authorList>
            <person name="Dougan E. K."/>
            <person name="Rhodes N."/>
            <person name="Thang M."/>
            <person name="Chan C."/>
        </authorList>
    </citation>
    <scope>NUCLEOTIDE SEQUENCE</scope>
</reference>
<feature type="transmembrane region" description="Helical" evidence="7">
    <location>
        <begin position="412"/>
        <end position="438"/>
    </location>
</feature>
<dbReference type="CDD" id="cd17330">
    <property type="entry name" value="MFS_SLC46_TetA_like"/>
    <property type="match status" value="1"/>
</dbReference>
<feature type="region of interest" description="Disordered" evidence="6">
    <location>
        <begin position="66"/>
        <end position="95"/>
    </location>
</feature>
<dbReference type="Proteomes" id="UP000626109">
    <property type="component" value="Unassembled WGS sequence"/>
</dbReference>
<evidence type="ECO:0000259" key="8">
    <source>
        <dbReference type="PROSITE" id="PS50850"/>
    </source>
</evidence>
<dbReference type="PRINTS" id="PR01035">
    <property type="entry name" value="TCRTETA"/>
</dbReference>
<evidence type="ECO:0000256" key="7">
    <source>
        <dbReference type="SAM" id="Phobius"/>
    </source>
</evidence>
<gene>
    <name evidence="9" type="ORF">PGLA2088_LOCUS50195</name>
</gene>
<dbReference type="InterPro" id="IPR011701">
    <property type="entry name" value="MFS"/>
</dbReference>
<evidence type="ECO:0000256" key="4">
    <source>
        <dbReference type="ARBA" id="ARBA00022989"/>
    </source>
</evidence>
<comment type="caution">
    <text evidence="9">The sequence shown here is derived from an EMBL/GenBank/DDBJ whole genome shotgun (WGS) entry which is preliminary data.</text>
</comment>
<dbReference type="PANTHER" id="PTHR23504">
    <property type="entry name" value="MAJOR FACILITATOR SUPERFAMILY DOMAIN-CONTAINING PROTEIN 10"/>
    <property type="match status" value="1"/>
</dbReference>
<evidence type="ECO:0000256" key="3">
    <source>
        <dbReference type="ARBA" id="ARBA00022692"/>
    </source>
</evidence>
<dbReference type="PROSITE" id="PS50850">
    <property type="entry name" value="MFS"/>
    <property type="match status" value="1"/>
</dbReference>
<feature type="transmembrane region" description="Helical" evidence="7">
    <location>
        <begin position="167"/>
        <end position="190"/>
    </location>
</feature>
<feature type="compositionally biased region" description="Basic and acidic residues" evidence="6">
    <location>
        <begin position="78"/>
        <end position="95"/>
    </location>
</feature>
<dbReference type="Pfam" id="PF07690">
    <property type="entry name" value="MFS_1"/>
    <property type="match status" value="1"/>
</dbReference>
<dbReference type="PANTHER" id="PTHR23504:SF15">
    <property type="entry name" value="MAJOR FACILITATOR SUPERFAMILY (MFS) PROFILE DOMAIN-CONTAINING PROTEIN"/>
    <property type="match status" value="1"/>
</dbReference>
<feature type="transmembrane region" description="Helical" evidence="7">
    <location>
        <begin position="196"/>
        <end position="217"/>
    </location>
</feature>
<dbReference type="InterPro" id="IPR036259">
    <property type="entry name" value="MFS_trans_sf"/>
</dbReference>
<keyword evidence="4 7" id="KW-1133">Transmembrane helix</keyword>
<feature type="compositionally biased region" description="Basic and acidic residues" evidence="6">
    <location>
        <begin position="978"/>
        <end position="995"/>
    </location>
</feature>
<feature type="transmembrane region" description="Helical" evidence="7">
    <location>
        <begin position="101"/>
        <end position="123"/>
    </location>
</feature>
<feature type="region of interest" description="Disordered" evidence="6">
    <location>
        <begin position="978"/>
        <end position="1050"/>
    </location>
</feature>
<feature type="transmembrane region" description="Helical" evidence="7">
    <location>
        <begin position="319"/>
        <end position="343"/>
    </location>
</feature>
<evidence type="ECO:0000256" key="6">
    <source>
        <dbReference type="SAM" id="MobiDB-lite"/>
    </source>
</evidence>
<keyword evidence="2" id="KW-0813">Transport</keyword>
<dbReference type="AlphaFoldDB" id="A0A813LWH4"/>
<dbReference type="InterPro" id="IPR001958">
    <property type="entry name" value="Tet-R_TetA/multi-R_MdtG-like"/>
</dbReference>
<evidence type="ECO:0000313" key="10">
    <source>
        <dbReference type="Proteomes" id="UP000626109"/>
    </source>
</evidence>
<evidence type="ECO:0000313" key="9">
    <source>
        <dbReference type="EMBL" id="CAE8740858.1"/>
    </source>
</evidence>
<protein>
    <recommendedName>
        <fullName evidence="8">Major facilitator superfamily (MFS) profile domain-containing protein</fullName>
    </recommendedName>
</protein>
<accession>A0A813LWH4</accession>
<comment type="subcellular location">
    <subcellularLocation>
        <location evidence="1">Membrane</location>
        <topology evidence="1">Multi-pass membrane protein</topology>
    </subcellularLocation>
</comment>
<proteinExistence type="predicted"/>
<keyword evidence="3 7" id="KW-0812">Transmembrane</keyword>
<evidence type="ECO:0000256" key="5">
    <source>
        <dbReference type="ARBA" id="ARBA00023136"/>
    </source>
</evidence>
<dbReference type="GO" id="GO:0022857">
    <property type="term" value="F:transmembrane transporter activity"/>
    <property type="evidence" value="ECO:0007669"/>
    <property type="project" value="InterPro"/>
</dbReference>
<dbReference type="InterPro" id="IPR020846">
    <property type="entry name" value="MFS_dom"/>
</dbReference>
<dbReference type="SUPFAM" id="SSF103473">
    <property type="entry name" value="MFS general substrate transporter"/>
    <property type="match status" value="1"/>
</dbReference>
<dbReference type="GO" id="GO:0016020">
    <property type="term" value="C:membrane"/>
    <property type="evidence" value="ECO:0007669"/>
    <property type="project" value="UniProtKB-SubCell"/>
</dbReference>
<name>A0A813LWH4_POLGL</name>
<evidence type="ECO:0000256" key="1">
    <source>
        <dbReference type="ARBA" id="ARBA00004141"/>
    </source>
</evidence>
<keyword evidence="5 7" id="KW-0472">Membrane</keyword>
<feature type="transmembrane region" description="Helical" evidence="7">
    <location>
        <begin position="257"/>
        <end position="277"/>
    </location>
</feature>
<feature type="transmembrane region" description="Helical" evidence="7">
    <location>
        <begin position="389"/>
        <end position="406"/>
    </location>
</feature>
<organism evidence="9 10">
    <name type="scientific">Polarella glacialis</name>
    <name type="common">Dinoflagellate</name>
    <dbReference type="NCBI Taxonomy" id="89957"/>
    <lineage>
        <taxon>Eukaryota</taxon>
        <taxon>Sar</taxon>
        <taxon>Alveolata</taxon>
        <taxon>Dinophyceae</taxon>
        <taxon>Suessiales</taxon>
        <taxon>Suessiaceae</taxon>
        <taxon>Polarella</taxon>
    </lineage>
</organism>
<feature type="transmembrane region" description="Helical" evidence="7">
    <location>
        <begin position="135"/>
        <end position="155"/>
    </location>
</feature>
<dbReference type="Gene3D" id="1.20.1250.20">
    <property type="entry name" value="MFS general substrate transporter like domains"/>
    <property type="match status" value="1"/>
</dbReference>
<feature type="transmembrane region" description="Helical" evidence="7">
    <location>
        <begin position="229"/>
        <end position="251"/>
    </location>
</feature>
<feature type="domain" description="Major facilitator superfamily (MFS) profile" evidence="8">
    <location>
        <begin position="100"/>
        <end position="505"/>
    </location>
</feature>
<feature type="transmembrane region" description="Helical" evidence="7">
    <location>
        <begin position="355"/>
        <end position="377"/>
    </location>
</feature>
<feature type="compositionally biased region" description="Gly residues" evidence="6">
    <location>
        <begin position="1011"/>
        <end position="1042"/>
    </location>
</feature>
<dbReference type="EMBL" id="CAJNNW010037327">
    <property type="protein sequence ID" value="CAE8740858.1"/>
    <property type="molecule type" value="Genomic_DNA"/>
</dbReference>
<sequence length="1050" mass="110654">MALSPPGWGFVGRPAPACRWRMLCGSEEQGARPRAPPLTRSCASAQRAHSWLAACHPGLGLGPGRVVLRRPSSSSGRPEARATSADKETHPDLDGQSRSSLWVILAVSCLNLMSFTVVQPITPGLMGHFGLSSDAGIGLVASSFALGRFCTTSLWPLASDYAGRKPVLCAALLGGAIGSALQGAAITLGWPFAAFLAVRGLAGMFSGIVPVVKAYIVDSFSSDEVPKVLAYREAAGTCAFIVGPLIGGVLATRMFASPLFFSAITSTLAALLVAKSLPREAPAAERRAARAEAAAARQRAKSARSSSSGDSGARDSSPLLVAAPLLLFSFIWASLRTCFHAYFPLLLARRFFLDAARMGGVLTIISLFVASVQVAGFEPCRKRLGLEQTMALGFLLACFGILGIASSGGSSMAVVILFAAAYGAGTALLSPALPALLVRAAPDGRCGALLGIESAIVNFGRIVAPPIFGLLYQGAQAEGHGWVEAALEASVSAAGFAFGRVPDGYGEPDYAEDGEAGHEDGEGEAAVEAAVAPVASAPVGVATPVAPVVVPPQKKVLVIGDENLMLSVGLQEAYPEVQFTAATVLARQNLDGYQFDSLPAILQGRVRHMACPTQLGKPPSMVPAASFDDIMLVLPGLSFAVPKELGTADRPLFAYRTHHFVFAVLRNAKTLLKGAGHLHLVWPEETALMSSPCGAAGIEMEKLLKFLGCKPVEAQFSMEKVNTANFWPVVFGEVPTELPDWLHGVQMHSFTVDTKPIEIPLSAALQLHPETTLVSIKDSTPGTESDPAPAATAPLKLKLVREAIARKARLKVIYGPREPDQAPPASFDLVRAPDEEDSLLSLPMEVFMASFDEVSHIGAAMKFQVCDEQPQVSIANIEVLDPRLPTRIARLSFAAQSGPGAFGLPTKKRSRPKEEEWGEMKFHCPLTKICTPTAQKMRDHMRSDLYKKLLSRTPGWETSDEKKDLMIDLEEADATEEQLKRARMARENQSRKGSDRPGVAKGKGKSDGKGKSGGGGKGKSDGKSGGSKGKSDGKSGGVGKSGGKSKGKSK</sequence>